<accession>A0ABN9VC92</accession>
<evidence type="ECO:0000313" key="1">
    <source>
        <dbReference type="EMBL" id="CAK0870687.1"/>
    </source>
</evidence>
<reference evidence="1" key="1">
    <citation type="submission" date="2023-10" db="EMBL/GenBank/DDBJ databases">
        <authorList>
            <person name="Chen Y."/>
            <person name="Shah S."/>
            <person name="Dougan E. K."/>
            <person name="Thang M."/>
            <person name="Chan C."/>
        </authorList>
    </citation>
    <scope>NUCLEOTIDE SEQUENCE [LARGE SCALE GENOMIC DNA]</scope>
</reference>
<name>A0ABN9VC92_9DINO</name>
<dbReference type="EMBL" id="CAUYUJ010016985">
    <property type="protein sequence ID" value="CAK0870687.1"/>
    <property type="molecule type" value="Genomic_DNA"/>
</dbReference>
<gene>
    <name evidence="1" type="ORF">PCOR1329_LOCUS56722</name>
</gene>
<protein>
    <submittedName>
        <fullName evidence="1">Uncharacterized protein</fullName>
    </submittedName>
</protein>
<dbReference type="Proteomes" id="UP001189429">
    <property type="component" value="Unassembled WGS sequence"/>
</dbReference>
<proteinExistence type="predicted"/>
<comment type="caution">
    <text evidence="1">The sequence shown here is derived from an EMBL/GenBank/DDBJ whole genome shotgun (WGS) entry which is preliminary data.</text>
</comment>
<sequence length="106" mass="11689">MQCLEAREDGASMHHVAQAVGNRTFELSKVRLKFSAVFEFRFRSEALRQIRSITSAKCGAGKGAAMVQVNFALRAAQYLLDMRENAGLFISASFDHVGGPCSRSEF</sequence>
<keyword evidence="2" id="KW-1185">Reference proteome</keyword>
<evidence type="ECO:0000313" key="2">
    <source>
        <dbReference type="Proteomes" id="UP001189429"/>
    </source>
</evidence>
<organism evidence="1 2">
    <name type="scientific">Prorocentrum cordatum</name>
    <dbReference type="NCBI Taxonomy" id="2364126"/>
    <lineage>
        <taxon>Eukaryota</taxon>
        <taxon>Sar</taxon>
        <taxon>Alveolata</taxon>
        <taxon>Dinophyceae</taxon>
        <taxon>Prorocentrales</taxon>
        <taxon>Prorocentraceae</taxon>
        <taxon>Prorocentrum</taxon>
    </lineage>
</organism>